<dbReference type="EMBL" id="JAPUFD010000016">
    <property type="protein sequence ID" value="MDI1491934.1"/>
    <property type="molecule type" value="Genomic_DNA"/>
</dbReference>
<proteinExistence type="predicted"/>
<dbReference type="PANTHER" id="PTHR43364">
    <property type="entry name" value="NADH-SPECIFIC METHYLGLYOXAL REDUCTASE-RELATED"/>
    <property type="match status" value="1"/>
</dbReference>
<feature type="domain" description="NADP-dependent oxidoreductase" evidence="2">
    <location>
        <begin position="15"/>
        <end position="331"/>
    </location>
</feature>
<name>A0AA43QUI1_9LECA</name>
<dbReference type="InterPro" id="IPR050523">
    <property type="entry name" value="AKR_Detox_Biosynth"/>
</dbReference>
<evidence type="ECO:0000313" key="4">
    <source>
        <dbReference type="Proteomes" id="UP001161017"/>
    </source>
</evidence>
<dbReference type="GO" id="GO:0016491">
    <property type="term" value="F:oxidoreductase activity"/>
    <property type="evidence" value="ECO:0007669"/>
    <property type="project" value="UniProtKB-KW"/>
</dbReference>
<keyword evidence="4" id="KW-1185">Reference proteome</keyword>
<evidence type="ECO:0000313" key="3">
    <source>
        <dbReference type="EMBL" id="MDI1491934.1"/>
    </source>
</evidence>
<dbReference type="InterPro" id="IPR023210">
    <property type="entry name" value="NADP_OxRdtase_dom"/>
</dbReference>
<dbReference type="SUPFAM" id="SSF51430">
    <property type="entry name" value="NAD(P)-linked oxidoreductase"/>
    <property type="match status" value="1"/>
</dbReference>
<dbReference type="InterPro" id="IPR036812">
    <property type="entry name" value="NAD(P)_OxRdtase_dom_sf"/>
</dbReference>
<dbReference type="Proteomes" id="UP001161017">
    <property type="component" value="Unassembled WGS sequence"/>
</dbReference>
<dbReference type="Gene3D" id="3.20.20.100">
    <property type="entry name" value="NADP-dependent oxidoreductase domain"/>
    <property type="match status" value="1"/>
</dbReference>
<protein>
    <submittedName>
        <fullName evidence="3">CSG1/SUR1-like protein</fullName>
    </submittedName>
</protein>
<dbReference type="FunFam" id="3.20.20.100:FF:000004">
    <property type="entry name" value="Oxidoreductase, aldo/keto reductase"/>
    <property type="match status" value="1"/>
</dbReference>
<dbReference type="PANTHER" id="PTHR43364:SF15">
    <property type="entry name" value="ARYL-ALCOHOL DEHYDROGENASE AAD16-RELATED"/>
    <property type="match status" value="1"/>
</dbReference>
<sequence>MEYTRLGHSGLKISKIIVGAMSYGSPEWQDWILDEEASLPILEHAYKVGLNTWDTADVYSNGVSEKIISKAIKKYNIPREKLVILSKCYFGVATDGSQPRIGPMSTNDGQDLVNQVGLSRKHVIDAVDKSVERLGTYIDVLQIHRLDRGAPKKEIMRALNDVIESGKVRYIGASSMATWEFQMLQNIAEANGWHQFISMQNYHNLIYREEEREMLPYCRETGVGVIPWSPVARGVLTRPWSERTTKREGSDNFLKSMLRAKETEVDKTIVDRLEEVAKKKGAGMAQVAIAWSLRQPGINPIVGLSSKARVDQAVEAIKIQLTDEEAEYLEEPYVPKPVQGWTYKDGR</sequence>
<accession>A0AA43QUI1</accession>
<reference evidence="3" key="1">
    <citation type="journal article" date="2023" name="Genome Biol. Evol.">
        <title>First Whole Genome Sequence and Flow Cytometry Genome Size Data for the Lichen-Forming Fungus Ramalina farinacea (Ascomycota).</title>
        <authorList>
            <person name="Llewellyn T."/>
            <person name="Mian S."/>
            <person name="Hill R."/>
            <person name="Leitch I.J."/>
            <person name="Gaya E."/>
        </authorList>
    </citation>
    <scope>NUCLEOTIDE SEQUENCE</scope>
    <source>
        <strain evidence="3">LIQ254RAFAR</strain>
    </source>
</reference>
<dbReference type="CDD" id="cd19079">
    <property type="entry name" value="AKR_EcYajO-like"/>
    <property type="match status" value="1"/>
</dbReference>
<comment type="caution">
    <text evidence="3">The sequence shown here is derived from an EMBL/GenBank/DDBJ whole genome shotgun (WGS) entry which is preliminary data.</text>
</comment>
<keyword evidence="1" id="KW-0560">Oxidoreductase</keyword>
<gene>
    <name evidence="3" type="primary">CSH1_2</name>
    <name evidence="3" type="ORF">OHK93_003145</name>
</gene>
<organism evidence="3 4">
    <name type="scientific">Ramalina farinacea</name>
    <dbReference type="NCBI Taxonomy" id="258253"/>
    <lineage>
        <taxon>Eukaryota</taxon>
        <taxon>Fungi</taxon>
        <taxon>Dikarya</taxon>
        <taxon>Ascomycota</taxon>
        <taxon>Pezizomycotina</taxon>
        <taxon>Lecanoromycetes</taxon>
        <taxon>OSLEUM clade</taxon>
        <taxon>Lecanoromycetidae</taxon>
        <taxon>Lecanorales</taxon>
        <taxon>Lecanorineae</taxon>
        <taxon>Ramalinaceae</taxon>
        <taxon>Ramalina</taxon>
    </lineage>
</organism>
<evidence type="ECO:0000259" key="2">
    <source>
        <dbReference type="Pfam" id="PF00248"/>
    </source>
</evidence>
<dbReference type="GO" id="GO:0005829">
    <property type="term" value="C:cytosol"/>
    <property type="evidence" value="ECO:0007669"/>
    <property type="project" value="UniProtKB-ARBA"/>
</dbReference>
<evidence type="ECO:0000256" key="1">
    <source>
        <dbReference type="ARBA" id="ARBA00023002"/>
    </source>
</evidence>
<dbReference type="AlphaFoldDB" id="A0AA43QUI1"/>
<dbReference type="Pfam" id="PF00248">
    <property type="entry name" value="Aldo_ket_red"/>
    <property type="match status" value="1"/>
</dbReference>